<keyword evidence="2 5" id="KW-0812">Transmembrane</keyword>
<reference evidence="9" key="2">
    <citation type="journal article" date="2018" name="Nat. Microbiol.">
        <title>Leveraging single-cell genomics to expand the fungal tree of life.</title>
        <authorList>
            <person name="Ahrendt S.R."/>
            <person name="Quandt C.A."/>
            <person name="Ciobanu D."/>
            <person name="Clum A."/>
            <person name="Salamov A."/>
            <person name="Andreopoulos B."/>
            <person name="Cheng J.F."/>
            <person name="Woyke T."/>
            <person name="Pelin A."/>
            <person name="Henrissat B."/>
            <person name="Reynolds N.K."/>
            <person name="Benny G.L."/>
            <person name="Smith M.E."/>
            <person name="James T.Y."/>
            <person name="Grigoriev I.V."/>
        </authorList>
    </citation>
    <scope>NUCLEOTIDE SEQUENCE [LARGE SCALE GENOMIC DNA]</scope>
    <source>
        <strain evidence="9">CSF55</strain>
    </source>
</reference>
<keyword evidence="8" id="KW-1185">Reference proteome</keyword>
<evidence type="ECO:0000313" key="9">
    <source>
        <dbReference type="Proteomes" id="UP000281549"/>
    </source>
</evidence>
<comment type="subcellular location">
    <subcellularLocation>
        <location evidence="1">Membrane</location>
        <topology evidence="1">Multi-pass membrane protein</topology>
    </subcellularLocation>
</comment>
<gene>
    <name evidence="6" type="ORF">O9G_000612</name>
    <name evidence="7" type="ORF">ROZALSC1DRAFT_29297</name>
</gene>
<proteinExistence type="predicted"/>
<accession>A0A075AVY5</accession>
<keyword evidence="4 5" id="KW-0472">Membrane</keyword>
<reference evidence="6 8" key="1">
    <citation type="journal article" date="2013" name="Curr. Biol.">
        <title>Shared signatures of parasitism and phylogenomics unite Cryptomycota and microsporidia.</title>
        <authorList>
            <person name="James T.Y."/>
            <person name="Pelin A."/>
            <person name="Bonen L."/>
            <person name="Ahrendt S."/>
            <person name="Sain D."/>
            <person name="Corradi N."/>
            <person name="Stajich J.E."/>
        </authorList>
    </citation>
    <scope>NUCLEOTIDE SEQUENCE [LARGE SCALE GENOMIC DNA]</scope>
    <source>
        <strain evidence="6">CSF55</strain>
        <strain evidence="6">CSF55</strain>
    </source>
</reference>
<dbReference type="AlphaFoldDB" id="A0A075AVY5"/>
<evidence type="ECO:0000313" key="6">
    <source>
        <dbReference type="EMBL" id="EPZ34425.1"/>
    </source>
</evidence>
<feature type="transmembrane region" description="Helical" evidence="5">
    <location>
        <begin position="37"/>
        <end position="62"/>
    </location>
</feature>
<dbReference type="EMBL" id="KE560959">
    <property type="protein sequence ID" value="EPZ34425.1"/>
    <property type="molecule type" value="Genomic_DNA"/>
</dbReference>
<dbReference type="Proteomes" id="UP000030755">
    <property type="component" value="Unassembled WGS sequence"/>
</dbReference>
<keyword evidence="3 5" id="KW-1133">Transmembrane helix</keyword>
<organism evidence="6 8">
    <name type="scientific">Rozella allomycis (strain CSF55)</name>
    <dbReference type="NCBI Taxonomy" id="988480"/>
    <lineage>
        <taxon>Eukaryota</taxon>
        <taxon>Fungi</taxon>
        <taxon>Fungi incertae sedis</taxon>
        <taxon>Cryptomycota</taxon>
        <taxon>Cryptomycota incertae sedis</taxon>
        <taxon>Rozella</taxon>
    </lineage>
</organism>
<dbReference type="OrthoDB" id="19344at2759"/>
<reference evidence="7" key="3">
    <citation type="submission" date="2018-08" db="EMBL/GenBank/DDBJ databases">
        <title>Leveraging single-cell genomics to expand the Fungal Tree of Life.</title>
        <authorList>
            <consortium name="DOE Joint Genome Institute"/>
            <person name="Ahrendt S.R."/>
            <person name="Quandt C.A."/>
            <person name="Ciobanu D."/>
            <person name="Clum A."/>
            <person name="Salamov A."/>
            <person name="Andreopoulos B."/>
            <person name="Cheng J.-F."/>
            <person name="Woyke T."/>
            <person name="Pelin A."/>
            <person name="Henrissat B."/>
            <person name="Reynolds N."/>
            <person name="Benny G.L."/>
            <person name="Smith M.E."/>
            <person name="James T.Y."/>
            <person name="Grigoriev I.V."/>
        </authorList>
    </citation>
    <scope>NUCLEOTIDE SEQUENCE</scope>
    <source>
        <strain evidence="7">CSF55</strain>
    </source>
</reference>
<evidence type="ECO:0000313" key="8">
    <source>
        <dbReference type="Proteomes" id="UP000030755"/>
    </source>
</evidence>
<dbReference type="GO" id="GO:0016020">
    <property type="term" value="C:membrane"/>
    <property type="evidence" value="ECO:0007669"/>
    <property type="project" value="UniProtKB-SubCell"/>
</dbReference>
<evidence type="ECO:0000256" key="1">
    <source>
        <dbReference type="ARBA" id="ARBA00004141"/>
    </source>
</evidence>
<dbReference type="Proteomes" id="UP000281549">
    <property type="component" value="Unassembled WGS sequence"/>
</dbReference>
<dbReference type="EMBL" id="ML005302">
    <property type="protein sequence ID" value="RKP19077.1"/>
    <property type="molecule type" value="Genomic_DNA"/>
</dbReference>
<evidence type="ECO:0000256" key="2">
    <source>
        <dbReference type="ARBA" id="ARBA00022692"/>
    </source>
</evidence>
<dbReference type="Gene3D" id="1.20.1280.290">
    <property type="match status" value="1"/>
</dbReference>
<dbReference type="Pfam" id="PF04193">
    <property type="entry name" value="PQ-loop"/>
    <property type="match status" value="1"/>
</dbReference>
<dbReference type="HOGENOM" id="CLU_2387412_0_0_1"/>
<evidence type="ECO:0000256" key="3">
    <source>
        <dbReference type="ARBA" id="ARBA00022989"/>
    </source>
</evidence>
<dbReference type="InterPro" id="IPR006603">
    <property type="entry name" value="PQ-loop_rpt"/>
</dbReference>
<sequence>MTASSYSIAYSSFILFGILVSYIPQHYKIVSLKSSEGISLHFVILGGLTVFPNIAAVIILNLPDLLISEDPFELANSCLNILQIIYSFLSIFKP</sequence>
<evidence type="ECO:0000256" key="4">
    <source>
        <dbReference type="ARBA" id="ARBA00023136"/>
    </source>
</evidence>
<evidence type="ECO:0000256" key="5">
    <source>
        <dbReference type="SAM" id="Phobius"/>
    </source>
</evidence>
<protein>
    <submittedName>
        <fullName evidence="6">Uncharacterized protein</fullName>
    </submittedName>
</protein>
<evidence type="ECO:0000313" key="7">
    <source>
        <dbReference type="EMBL" id="RKP19077.1"/>
    </source>
</evidence>
<feature type="transmembrane region" description="Helical" evidence="5">
    <location>
        <begin position="6"/>
        <end position="25"/>
    </location>
</feature>
<name>A0A075AVY5_ROZAC</name>